<keyword evidence="3" id="KW-1185">Reference proteome</keyword>
<name>A0A4Z2JCX5_9TELE</name>
<evidence type="ECO:0000256" key="1">
    <source>
        <dbReference type="SAM" id="MobiDB-lite"/>
    </source>
</evidence>
<feature type="region of interest" description="Disordered" evidence="1">
    <location>
        <begin position="74"/>
        <end position="105"/>
    </location>
</feature>
<reference evidence="2 3" key="1">
    <citation type="submission" date="2019-03" db="EMBL/GenBank/DDBJ databases">
        <title>First draft genome of Liparis tanakae, snailfish: a comprehensive survey of snailfish specific genes.</title>
        <authorList>
            <person name="Kim W."/>
            <person name="Song I."/>
            <person name="Jeong J.-H."/>
            <person name="Kim D."/>
            <person name="Kim S."/>
            <person name="Ryu S."/>
            <person name="Song J.Y."/>
            <person name="Lee S.K."/>
        </authorList>
    </citation>
    <scope>NUCLEOTIDE SEQUENCE [LARGE SCALE GENOMIC DNA]</scope>
    <source>
        <tissue evidence="2">Muscle</tissue>
    </source>
</reference>
<organism evidence="2 3">
    <name type="scientific">Liparis tanakae</name>
    <name type="common">Tanaka's snailfish</name>
    <dbReference type="NCBI Taxonomy" id="230148"/>
    <lineage>
        <taxon>Eukaryota</taxon>
        <taxon>Metazoa</taxon>
        <taxon>Chordata</taxon>
        <taxon>Craniata</taxon>
        <taxon>Vertebrata</taxon>
        <taxon>Euteleostomi</taxon>
        <taxon>Actinopterygii</taxon>
        <taxon>Neopterygii</taxon>
        <taxon>Teleostei</taxon>
        <taxon>Neoteleostei</taxon>
        <taxon>Acanthomorphata</taxon>
        <taxon>Eupercaria</taxon>
        <taxon>Perciformes</taxon>
        <taxon>Cottioidei</taxon>
        <taxon>Cottales</taxon>
        <taxon>Liparidae</taxon>
        <taxon>Liparis</taxon>
    </lineage>
</organism>
<dbReference type="Proteomes" id="UP000314294">
    <property type="component" value="Unassembled WGS sequence"/>
</dbReference>
<dbReference type="AlphaFoldDB" id="A0A4Z2JCX5"/>
<accession>A0A4Z2JCX5</accession>
<evidence type="ECO:0000313" key="2">
    <source>
        <dbReference type="EMBL" id="TNN87861.1"/>
    </source>
</evidence>
<comment type="caution">
    <text evidence="2">The sequence shown here is derived from an EMBL/GenBank/DDBJ whole genome shotgun (WGS) entry which is preliminary data.</text>
</comment>
<protein>
    <submittedName>
        <fullName evidence="2">Uncharacterized protein</fullName>
    </submittedName>
</protein>
<sequence>MCPKVADSPPRQTFFLSDTMIEGLLILRQIQTQKHTLSSVEAIKFHAAPLFCFGVHIQWLSNEALTSREEYFEMEAHRDPEERQSQQANNDNNNKKEGPSHRHSAGGCCSEGHRCHRRAHPLRPLQQAQLVCDAGHLLLQALGLEGDLCDLLSGGCGQEGLFEVHQVKGPLLLQTHQFAELIKLNVHIGLELLC</sequence>
<dbReference type="EMBL" id="SRLO01000008">
    <property type="protein sequence ID" value="TNN87861.1"/>
    <property type="molecule type" value="Genomic_DNA"/>
</dbReference>
<gene>
    <name evidence="2" type="ORF">EYF80_001825</name>
</gene>
<proteinExistence type="predicted"/>
<feature type="compositionally biased region" description="Basic and acidic residues" evidence="1">
    <location>
        <begin position="74"/>
        <end position="84"/>
    </location>
</feature>
<evidence type="ECO:0000313" key="3">
    <source>
        <dbReference type="Proteomes" id="UP000314294"/>
    </source>
</evidence>